<evidence type="ECO:0000256" key="1">
    <source>
        <dbReference type="SAM" id="MobiDB-lite"/>
    </source>
</evidence>
<sequence length="130" mass="14419">MPDVQTPQTPPTRSIKTPEPTPEPSMPRRSSRMTTDYNYRKLGNPDARLPAAPRDPKPLVKPEDTVDDEETGGAAMAAAMSDMEGLEPRTLSEAKRRPEGTRHLGNRGATTERKPHYLQMGLPSQKGCRR</sequence>
<dbReference type="AlphaFoldDB" id="A0A2H3BDE0"/>
<feature type="compositionally biased region" description="Polar residues" evidence="1">
    <location>
        <begin position="1"/>
        <end position="15"/>
    </location>
</feature>
<evidence type="ECO:0000313" key="2">
    <source>
        <dbReference type="EMBL" id="PBK66924.1"/>
    </source>
</evidence>
<protein>
    <submittedName>
        <fullName evidence="2">Uncharacterized protein</fullName>
    </submittedName>
</protein>
<dbReference type="Proteomes" id="UP000218334">
    <property type="component" value="Unassembled WGS sequence"/>
</dbReference>
<keyword evidence="3" id="KW-1185">Reference proteome</keyword>
<gene>
    <name evidence="2" type="ORF">ARMSODRAFT_959592</name>
</gene>
<feature type="compositionally biased region" description="Basic and acidic residues" evidence="1">
    <location>
        <begin position="54"/>
        <end position="64"/>
    </location>
</feature>
<proteinExistence type="predicted"/>
<feature type="compositionally biased region" description="Basic and acidic residues" evidence="1">
    <location>
        <begin position="86"/>
        <end position="102"/>
    </location>
</feature>
<accession>A0A2H3BDE0</accession>
<organism evidence="2 3">
    <name type="scientific">Armillaria solidipes</name>
    <dbReference type="NCBI Taxonomy" id="1076256"/>
    <lineage>
        <taxon>Eukaryota</taxon>
        <taxon>Fungi</taxon>
        <taxon>Dikarya</taxon>
        <taxon>Basidiomycota</taxon>
        <taxon>Agaricomycotina</taxon>
        <taxon>Agaricomycetes</taxon>
        <taxon>Agaricomycetidae</taxon>
        <taxon>Agaricales</taxon>
        <taxon>Marasmiineae</taxon>
        <taxon>Physalacriaceae</taxon>
        <taxon>Armillaria</taxon>
    </lineage>
</organism>
<reference evidence="3" key="1">
    <citation type="journal article" date="2017" name="Nat. Ecol. Evol.">
        <title>Genome expansion and lineage-specific genetic innovations in the forest pathogenic fungi Armillaria.</title>
        <authorList>
            <person name="Sipos G."/>
            <person name="Prasanna A.N."/>
            <person name="Walter M.C."/>
            <person name="O'Connor E."/>
            <person name="Balint B."/>
            <person name="Krizsan K."/>
            <person name="Kiss B."/>
            <person name="Hess J."/>
            <person name="Varga T."/>
            <person name="Slot J."/>
            <person name="Riley R."/>
            <person name="Boka B."/>
            <person name="Rigling D."/>
            <person name="Barry K."/>
            <person name="Lee J."/>
            <person name="Mihaltcheva S."/>
            <person name="LaButti K."/>
            <person name="Lipzen A."/>
            <person name="Waldron R."/>
            <person name="Moloney N.M."/>
            <person name="Sperisen C."/>
            <person name="Kredics L."/>
            <person name="Vagvoelgyi C."/>
            <person name="Patrignani A."/>
            <person name="Fitzpatrick D."/>
            <person name="Nagy I."/>
            <person name="Doyle S."/>
            <person name="Anderson J.B."/>
            <person name="Grigoriev I.V."/>
            <person name="Gueldener U."/>
            <person name="Muensterkoetter M."/>
            <person name="Nagy L.G."/>
        </authorList>
    </citation>
    <scope>NUCLEOTIDE SEQUENCE [LARGE SCALE GENOMIC DNA]</scope>
    <source>
        <strain evidence="3">28-4</strain>
    </source>
</reference>
<name>A0A2H3BDE0_9AGAR</name>
<feature type="compositionally biased region" description="Low complexity" evidence="1">
    <location>
        <begin position="72"/>
        <end position="83"/>
    </location>
</feature>
<evidence type="ECO:0000313" key="3">
    <source>
        <dbReference type="Proteomes" id="UP000218334"/>
    </source>
</evidence>
<dbReference type="EMBL" id="KZ293438">
    <property type="protein sequence ID" value="PBK66924.1"/>
    <property type="molecule type" value="Genomic_DNA"/>
</dbReference>
<feature type="region of interest" description="Disordered" evidence="1">
    <location>
        <begin position="1"/>
        <end position="130"/>
    </location>
</feature>